<dbReference type="STRING" id="84521.SAMN04487994_10831"/>
<dbReference type="SUPFAM" id="SSF116734">
    <property type="entry name" value="DNA methylase specificity domain"/>
    <property type="match status" value="2"/>
</dbReference>
<evidence type="ECO:0000256" key="3">
    <source>
        <dbReference type="ARBA" id="ARBA00023125"/>
    </source>
</evidence>
<dbReference type="Gene3D" id="3.90.220.20">
    <property type="entry name" value="DNA methylase specificity domains"/>
    <property type="match status" value="2"/>
</dbReference>
<evidence type="ECO:0000256" key="2">
    <source>
        <dbReference type="ARBA" id="ARBA00022747"/>
    </source>
</evidence>
<dbReference type="InterPro" id="IPR000055">
    <property type="entry name" value="Restrct_endonuc_typeI_TRD"/>
</dbReference>
<feature type="domain" description="Type I restriction modification DNA specificity" evidence="4">
    <location>
        <begin position="278"/>
        <end position="372"/>
    </location>
</feature>
<proteinExistence type="inferred from homology"/>
<name>A0A2N6SPX8_9LACT</name>
<dbReference type="GO" id="GO:0004519">
    <property type="term" value="F:endonuclease activity"/>
    <property type="evidence" value="ECO:0007669"/>
    <property type="project" value="UniProtKB-KW"/>
</dbReference>
<dbReference type="GO" id="GO:0003677">
    <property type="term" value="F:DNA binding"/>
    <property type="evidence" value="ECO:0007669"/>
    <property type="project" value="UniProtKB-KW"/>
</dbReference>
<dbReference type="PANTHER" id="PTHR30408">
    <property type="entry name" value="TYPE-1 RESTRICTION ENZYME ECOKI SPECIFICITY PROTEIN"/>
    <property type="match status" value="1"/>
</dbReference>
<dbReference type="AlphaFoldDB" id="A0A2N6SPX8"/>
<dbReference type="InterPro" id="IPR052021">
    <property type="entry name" value="Type-I_RS_S_subunit"/>
</dbReference>
<evidence type="ECO:0000313" key="6">
    <source>
        <dbReference type="Proteomes" id="UP000235682"/>
    </source>
</evidence>
<dbReference type="GO" id="GO:0009307">
    <property type="term" value="P:DNA restriction-modification system"/>
    <property type="evidence" value="ECO:0007669"/>
    <property type="project" value="UniProtKB-KW"/>
</dbReference>
<evidence type="ECO:0000313" key="5">
    <source>
        <dbReference type="EMBL" id="PMC59122.1"/>
    </source>
</evidence>
<comment type="caution">
    <text evidence="5">The sequence shown here is derived from an EMBL/GenBank/DDBJ whole genome shotgun (WGS) entry which is preliminary data.</text>
</comment>
<comment type="similarity">
    <text evidence="1">Belongs to the type-I restriction system S methylase family.</text>
</comment>
<dbReference type="RefSeq" id="WP_102233269.1">
    <property type="nucleotide sequence ID" value="NZ_PNHE01000002.1"/>
</dbReference>
<dbReference type="Pfam" id="PF01420">
    <property type="entry name" value="Methylase_S"/>
    <property type="match status" value="1"/>
</dbReference>
<evidence type="ECO:0000256" key="1">
    <source>
        <dbReference type="ARBA" id="ARBA00010923"/>
    </source>
</evidence>
<organism evidence="5 6">
    <name type="scientific">Dolosicoccus paucivorans</name>
    <dbReference type="NCBI Taxonomy" id="84521"/>
    <lineage>
        <taxon>Bacteria</taxon>
        <taxon>Bacillati</taxon>
        <taxon>Bacillota</taxon>
        <taxon>Bacilli</taxon>
        <taxon>Lactobacillales</taxon>
        <taxon>Aerococcaceae</taxon>
        <taxon>Dolosicoccus</taxon>
    </lineage>
</organism>
<keyword evidence="3" id="KW-0238">DNA-binding</keyword>
<keyword evidence="6" id="KW-1185">Reference proteome</keyword>
<protein>
    <submittedName>
        <fullName evidence="5">Restriction endonuclease subunit S</fullName>
    </submittedName>
</protein>
<reference evidence="5 6" key="1">
    <citation type="submission" date="2017-09" db="EMBL/GenBank/DDBJ databases">
        <title>Bacterial strain isolated from the female urinary microbiota.</title>
        <authorList>
            <person name="Thomas-White K."/>
            <person name="Kumar N."/>
            <person name="Forster S."/>
            <person name="Putonti C."/>
            <person name="Lawley T."/>
            <person name="Wolfe A.J."/>
        </authorList>
    </citation>
    <scope>NUCLEOTIDE SEQUENCE [LARGE SCALE GENOMIC DNA]</scope>
    <source>
        <strain evidence="5 6">UMB0852</strain>
    </source>
</reference>
<sequence length="384" mass="44344">MERVTEKHNDSIKNVYTNSAHHGIINQDDFFERKIGVNLKNYTVVRKNNFVYNPRISRSAPVGPMNISNLSEPGVVSPLYTVFKLKIPTLNFFLSYYFLSSKWHRHMLKRANFGARSDRLSIRSNDLDELVIHIPVENGEIERVSHLLKNINEMITLNQENLKKLNLLKQALLRDIFADNKQQRPKIRFKGFTEDWQQHQLKDLVIPVKGNSGDLSLPVLTISAGRGWLSQKERFGQTIAGNSLKRYTELPVGGLAYNRGASRSYWYGVTYVQDQHEKALVPNVYHSFLSKKNVTNELFVQQFFLANLADRELNKIITSSARRDGLLNINQKDFLNIKLFVPQIEEQEKIGEILKSLEKTISLNQSKLDSLQKIKKAYLQNLFI</sequence>
<dbReference type="InterPro" id="IPR044946">
    <property type="entry name" value="Restrct_endonuc_typeI_TRD_sf"/>
</dbReference>
<keyword evidence="5" id="KW-0378">Hydrolase</keyword>
<keyword evidence="5" id="KW-0540">Nuclease</keyword>
<dbReference type="Proteomes" id="UP000235682">
    <property type="component" value="Unassembled WGS sequence"/>
</dbReference>
<keyword evidence="2" id="KW-0680">Restriction system</keyword>
<keyword evidence="5" id="KW-0255">Endonuclease</keyword>
<evidence type="ECO:0000259" key="4">
    <source>
        <dbReference type="Pfam" id="PF01420"/>
    </source>
</evidence>
<gene>
    <name evidence="5" type="ORF">CJ205_01245</name>
</gene>
<dbReference type="PANTHER" id="PTHR30408:SF12">
    <property type="entry name" value="TYPE I RESTRICTION ENZYME MJAVIII SPECIFICITY SUBUNIT"/>
    <property type="match status" value="1"/>
</dbReference>
<dbReference type="EMBL" id="PNHE01000002">
    <property type="protein sequence ID" value="PMC59122.1"/>
    <property type="molecule type" value="Genomic_DNA"/>
</dbReference>
<accession>A0A2N6SPX8</accession>